<sequence>MLRIHVENETNAVRLRLEGKLIHPWVDELFRTWMDTSPRIPGHWGVLVDLSEVSFVDARGKAMLAAMRRAGCSLQGPTPFIEAVIEEVESLSKD</sequence>
<protein>
    <recommendedName>
        <fullName evidence="3">STAS domain-containing protein</fullName>
    </recommendedName>
</protein>
<comment type="caution">
    <text evidence="1">The sequence shown here is derived from an EMBL/GenBank/DDBJ whole genome shotgun (WGS) entry which is preliminary data.</text>
</comment>
<accession>A0ABQ5Q5P2</accession>
<dbReference type="EMBL" id="BSDD01000002">
    <property type="protein sequence ID" value="GLH69720.1"/>
    <property type="molecule type" value="Genomic_DNA"/>
</dbReference>
<gene>
    <name evidence="1" type="ORF">GETHPA_12530</name>
</gene>
<keyword evidence="2" id="KW-1185">Reference proteome</keyword>
<evidence type="ECO:0008006" key="3">
    <source>
        <dbReference type="Google" id="ProtNLM"/>
    </source>
</evidence>
<organism evidence="1 2">
    <name type="scientific">Geothrix rubra</name>
    <dbReference type="NCBI Taxonomy" id="2927977"/>
    <lineage>
        <taxon>Bacteria</taxon>
        <taxon>Pseudomonadati</taxon>
        <taxon>Acidobacteriota</taxon>
        <taxon>Holophagae</taxon>
        <taxon>Holophagales</taxon>
        <taxon>Holophagaceae</taxon>
        <taxon>Geothrix</taxon>
    </lineage>
</organism>
<reference evidence="1 2" key="1">
    <citation type="journal article" date="2023" name="Antonie Van Leeuwenhoek">
        <title>Mesoterricola silvestris gen. nov., sp. nov., Mesoterricola sediminis sp. nov., Geothrix oryzae sp. nov., Geothrix edaphica sp. nov., Geothrix rubra sp. nov., and Geothrix limicola sp. nov., six novel members of Acidobacteriota isolated from soils.</title>
        <authorList>
            <person name="Itoh H."/>
            <person name="Sugisawa Y."/>
            <person name="Mise K."/>
            <person name="Xu Z."/>
            <person name="Kuniyasu M."/>
            <person name="Ushijima N."/>
            <person name="Kawano K."/>
            <person name="Kobayashi E."/>
            <person name="Shiratori Y."/>
            <person name="Masuda Y."/>
            <person name="Senoo K."/>
        </authorList>
    </citation>
    <scope>NUCLEOTIDE SEQUENCE [LARGE SCALE GENOMIC DNA]</scope>
    <source>
        <strain evidence="1 2">Red803</strain>
    </source>
</reference>
<evidence type="ECO:0000313" key="1">
    <source>
        <dbReference type="EMBL" id="GLH69720.1"/>
    </source>
</evidence>
<dbReference type="InterPro" id="IPR036513">
    <property type="entry name" value="STAS_dom_sf"/>
</dbReference>
<name>A0ABQ5Q5P2_9BACT</name>
<dbReference type="Gene3D" id="3.30.750.24">
    <property type="entry name" value="STAS domain"/>
    <property type="match status" value="1"/>
</dbReference>
<dbReference type="RefSeq" id="WP_285723736.1">
    <property type="nucleotide sequence ID" value="NZ_BSDD01000002.1"/>
</dbReference>
<dbReference type="SUPFAM" id="SSF52091">
    <property type="entry name" value="SpoIIaa-like"/>
    <property type="match status" value="1"/>
</dbReference>
<proteinExistence type="predicted"/>
<dbReference type="Proteomes" id="UP001165089">
    <property type="component" value="Unassembled WGS sequence"/>
</dbReference>
<evidence type="ECO:0000313" key="2">
    <source>
        <dbReference type="Proteomes" id="UP001165089"/>
    </source>
</evidence>